<feature type="compositionally biased region" description="Basic and acidic residues" evidence="6">
    <location>
        <begin position="3849"/>
        <end position="3859"/>
    </location>
</feature>
<dbReference type="Proteomes" id="UP000664109">
    <property type="component" value="Unassembled WGS sequence"/>
</dbReference>
<dbReference type="PANTHER" id="PTHR11070:SF30">
    <property type="entry name" value="F-BOX DNA HELICASE 1"/>
    <property type="match status" value="1"/>
</dbReference>
<dbReference type="InterPro" id="IPR027417">
    <property type="entry name" value="P-loop_NTPase"/>
</dbReference>
<gene>
    <name evidence="8" type="ORF">JE024_35725</name>
</gene>
<evidence type="ECO:0000256" key="4">
    <source>
        <dbReference type="ARBA" id="ARBA00022840"/>
    </source>
</evidence>
<evidence type="ECO:0000313" key="8">
    <source>
        <dbReference type="EMBL" id="MBM9623938.1"/>
    </source>
</evidence>
<keyword evidence="3 5" id="KW-0347">Helicase</keyword>
<feature type="compositionally biased region" description="Low complexity" evidence="6">
    <location>
        <begin position="1884"/>
        <end position="1907"/>
    </location>
</feature>
<keyword evidence="1 5" id="KW-0547">Nucleotide-binding</keyword>
<feature type="binding site" evidence="5">
    <location>
        <begin position="2063"/>
        <end position="2070"/>
    </location>
    <ligand>
        <name>ATP</name>
        <dbReference type="ChEBI" id="CHEBI:30616"/>
    </ligand>
</feature>
<evidence type="ECO:0000256" key="6">
    <source>
        <dbReference type="SAM" id="MobiDB-lite"/>
    </source>
</evidence>
<feature type="domain" description="UvrD-like helicase ATP-binding" evidence="7">
    <location>
        <begin position="2042"/>
        <end position="2325"/>
    </location>
</feature>
<feature type="region of interest" description="Disordered" evidence="6">
    <location>
        <begin position="3150"/>
        <end position="3180"/>
    </location>
</feature>
<feature type="compositionally biased region" description="Low complexity" evidence="6">
    <location>
        <begin position="2869"/>
        <end position="2888"/>
    </location>
</feature>
<organism evidence="8 9">
    <name type="scientific">Streptomyces zhihengii</name>
    <dbReference type="NCBI Taxonomy" id="1818004"/>
    <lineage>
        <taxon>Bacteria</taxon>
        <taxon>Bacillati</taxon>
        <taxon>Actinomycetota</taxon>
        <taxon>Actinomycetes</taxon>
        <taxon>Kitasatosporales</taxon>
        <taxon>Streptomycetaceae</taxon>
        <taxon>Streptomyces</taxon>
    </lineage>
</organism>
<evidence type="ECO:0000313" key="9">
    <source>
        <dbReference type="Proteomes" id="UP000664109"/>
    </source>
</evidence>
<accession>A0ABS2V2X9</accession>
<dbReference type="Pfam" id="PF00580">
    <property type="entry name" value="UvrD-helicase"/>
    <property type="match status" value="1"/>
</dbReference>
<evidence type="ECO:0000256" key="5">
    <source>
        <dbReference type="PROSITE-ProRule" id="PRU00560"/>
    </source>
</evidence>
<dbReference type="RefSeq" id="WP_205378000.1">
    <property type="nucleotide sequence ID" value="NZ_JAFEJA010000002.1"/>
</dbReference>
<dbReference type="InterPro" id="IPR000212">
    <property type="entry name" value="DNA_helicase_UvrD/REP"/>
</dbReference>
<protein>
    <submittedName>
        <fullName evidence="8">AAA family ATPase</fullName>
    </submittedName>
</protein>
<name>A0ABS2V2X9_9ACTN</name>
<dbReference type="SUPFAM" id="SSF52540">
    <property type="entry name" value="P-loop containing nucleoside triphosphate hydrolases"/>
    <property type="match status" value="1"/>
</dbReference>
<keyword evidence="9" id="KW-1185">Reference proteome</keyword>
<dbReference type="PANTHER" id="PTHR11070">
    <property type="entry name" value="UVRD / RECB / PCRA DNA HELICASE FAMILY MEMBER"/>
    <property type="match status" value="1"/>
</dbReference>
<comment type="caution">
    <text evidence="8">The sequence shown here is derived from an EMBL/GenBank/DDBJ whole genome shotgun (WGS) entry which is preliminary data.</text>
</comment>
<feature type="region of interest" description="Disordered" evidence="6">
    <location>
        <begin position="1541"/>
        <end position="1607"/>
    </location>
</feature>
<dbReference type="EMBL" id="JAFEJA010000002">
    <property type="protein sequence ID" value="MBM9623938.1"/>
    <property type="molecule type" value="Genomic_DNA"/>
</dbReference>
<evidence type="ECO:0000259" key="7">
    <source>
        <dbReference type="PROSITE" id="PS51198"/>
    </source>
</evidence>
<feature type="region of interest" description="Disordered" evidence="6">
    <location>
        <begin position="1865"/>
        <end position="1910"/>
    </location>
</feature>
<reference evidence="8 9" key="1">
    <citation type="journal article" date="2016" name="Arch. Microbiol.">
        <title>Streptomyces zhihengii sp. nov., isolated from rhizospheric soil of Psammosilene tunicoides.</title>
        <authorList>
            <person name="Huang M.J."/>
            <person name="Fei J.J."/>
            <person name="Salam N."/>
            <person name="Kim C.J."/>
            <person name="Hozzein W.N."/>
            <person name="Xiao M."/>
            <person name="Huang H.Q."/>
            <person name="Li W.J."/>
        </authorList>
    </citation>
    <scope>NUCLEOTIDE SEQUENCE [LARGE SCALE GENOMIC DNA]</scope>
    <source>
        <strain evidence="8 9">YIM T102</strain>
    </source>
</reference>
<evidence type="ECO:0000256" key="1">
    <source>
        <dbReference type="ARBA" id="ARBA00022741"/>
    </source>
</evidence>
<feature type="region of interest" description="Disordered" evidence="6">
    <location>
        <begin position="3338"/>
        <end position="3357"/>
    </location>
</feature>
<feature type="compositionally biased region" description="Low complexity" evidence="6">
    <location>
        <begin position="3340"/>
        <end position="3354"/>
    </location>
</feature>
<evidence type="ECO:0000256" key="3">
    <source>
        <dbReference type="ARBA" id="ARBA00022806"/>
    </source>
</evidence>
<feature type="compositionally biased region" description="Low complexity" evidence="6">
    <location>
        <begin position="1541"/>
        <end position="1568"/>
    </location>
</feature>
<feature type="region of interest" description="Disordered" evidence="6">
    <location>
        <begin position="2656"/>
        <end position="2697"/>
    </location>
</feature>
<keyword evidence="4 5" id="KW-0067">ATP-binding</keyword>
<dbReference type="Gene3D" id="3.40.50.300">
    <property type="entry name" value="P-loop containing nucleotide triphosphate hydrolases"/>
    <property type="match status" value="2"/>
</dbReference>
<dbReference type="InterPro" id="IPR014016">
    <property type="entry name" value="UvrD-like_ATP-bd"/>
</dbReference>
<feature type="region of interest" description="Disordered" evidence="6">
    <location>
        <begin position="3817"/>
        <end position="3859"/>
    </location>
</feature>
<dbReference type="PROSITE" id="PS51198">
    <property type="entry name" value="UVRD_HELICASE_ATP_BIND"/>
    <property type="match status" value="1"/>
</dbReference>
<evidence type="ECO:0000256" key="2">
    <source>
        <dbReference type="ARBA" id="ARBA00022801"/>
    </source>
</evidence>
<proteinExistence type="predicted"/>
<feature type="compositionally biased region" description="Low complexity" evidence="6">
    <location>
        <begin position="2672"/>
        <end position="2688"/>
    </location>
</feature>
<feature type="region of interest" description="Disordered" evidence="6">
    <location>
        <begin position="2866"/>
        <end position="2888"/>
    </location>
</feature>
<sequence length="4097" mass="440669">MNQYRRIAEQYWREHRPQSGPELIAARTTTTPDPMPALHPPAPFLSQREWTRALHVVEAAEITLTAASHHIWAPFSVPAALEGLRHMLYAAIAAHKDHDFPDAEAALTGSLEEAELLLRTLKGRDRTPLQEPLHAFAELTREFLGRTRATLSLRDAENDIAHRVEAWSRAEMEMFIREWAANNQPIIEAIRRGDEDAFRTLITEESTQLDAPPTTGSAPDPLPETGTLVPDAWAPWPDELAALADAANRDTDLRLRLGAGHGENPNDLIATWTEHDAQDTGPATMLAQYFDENSAPSDMLHAYLRSELTARLAAAQPMEPTAAELQIAAATPGAELTAWRLSDPRGMGESEDPYPDQAAAREGALAVITALGEWTRTWSGAQYQVERTIKEIADGAAAALWADALTGQIGIHAEAAHLTRQVADLASELLLDLEEDSRNHTSVFRLADAAYDHAARMHATTVALADRTWPPGTETGEQQQARELALSIDLQMPASQLLRRTGADAWDAAATYTSPEIYALASRPGTAVPEWERGGLTLALGDDHRLALEPVGESESMTLPRPIPLGPTLQELAKAVDGALSGPLATDAETSAAAAALEVLRAGTLSHLRGHFPNRQQFQTVEERLSDIGGGYDGWQEQAVSAERLADAARRVRQELEDALGRPSARHAAVPAHHALTLLASSADSFSSTVLPHLPHARSGRQYSETAFLRDQQQITALAYLLQHLPHPDTAPVEQTRRLVDALRLRDGHHGVGEFAGELHRHRLVADAAEALAEASSGSRADWARNLHDAARHHTDRIARHLAWSIDEGQQAPSRVPQGTATIAQAPTAAAYPQAERAQSELLQVVRQAVAGDDGPHRIGLAPVVLAALLDAQDRGIVYSDHIALHAFAEELREAVEARRHRGGRSESFAAAAHAARSHAAILAEAARDSEPALRLAVLKLQRRAEADPQLMAHAESGAEPAESQRAFRAWLAGSVWQDGMGDDQLALLQAVIARTGPGLGDGILAATWDKIRAARPSAITAALAAEFPQGAVRKSITAFRNRRTPLMAQVAHVLALPAVRERLSSPHLDELGAVVVRQAADFLADDALKQRSRAYRGSLTLARATRHLAEQAYRADLPATDQEAIADLHASAQSMAADWVASGADSDARARLFLRGEDVPLCPPSPSTAPGGSVTDAERVISRALDRVMEPAAWGGGGYQLESRVDGTTAILLTRTPMDADGWRARRTGQLESLGWSVQSTQGGYPGSSRGESLHLVVDLPRGRQAEQWQLASEVRSILEAHRRRLDPTQTFDVRPATERHFAGGNTTTAVIVRGKEDHLQQAGYTTERLEGARFVVTRPEGAVPIGTFTPAAAARPASVRLHTVAAAMRPLHAQLTDLLTLVHDRHPARFDITELQGIWDELAAVDATHPLDTNPPGALGFSARREAVNATRIHHILTWLQNGYVGQSSDANQQVAALYGPGADRLIRARAATLRELLHDYGSGQTESARLELARTGSDPDGRSVWDRYAALIQTPDGAAPEGTDLATARAAVPTVVRTTAPTPGTGQNAGPAGKGAAQDAAAGAPDAGGSGGNDQTRPPAPGGNDEPEQPRPEPAAVPGSDADEDAVWPAFTRRRQISAPRRALGNAVRELTRTAFFRQRSDDGGVEAELRDAFAAYTAASMDEPNGFHHAIERLTAAVAAVSGAWPRRDLPQDATRALTAATSAGEELRGRWRATVTSPSWEALFEDAPRPTFIQQEIRPAPSPGEDYLSREIREVPTPEVAELEEHELPSQLEAGTVRRSLDHDVHHAGPDAQGRPRTYEREPLASGGWAVFQHQTSGRSTLCTLTRAGDGFRAHNGDVEGRGATWKEAVSAYAHAARDAHENRRTAAVPTASPEADTAGPAPTGEASAAPAAATPAVPASPLGVPVADTEAQGRWEASNPRPSTRLTVSRERTHVLVTGVGPGEEDATLREWLKSKHFSFVPATSDGRWDSNKDDWRRPHPKAAVFASNLEKQANAFIATLDEQWRQIRNRIGQALTPELRAEYEQKARDRENFPLTEQQRAIIDAAQDGLNVAVQALAGTGKTSTMVALARRMPNRRITYLAFNSANAADARLKFAGLRHVSVSTAHSLAARDLMVTDLADKVTEGQQDGGTGTNANAEWADILGVQPVPAADRGEDLTAEDIVVLIKETIGNFRNSDSAAIDLIHVPDPEHPLVDQAARPQALRRAVLEHARDAWQDKINPASRALHFHHDDYLKIWALSRPRIHADTVIFDEAQDINPVLRKVVLDNMRPTSGPPAQVVIVGDPNQSIYAFRGAENALEDWPADIELPLNKSWRFGPEVADIANIFLKLLRAPYLMEGNDGTSTAIGPIATPEAVLGRSNAGVVSAVLAALEEGRTVHMVGGGDELKRMAEGAKELQEKGRTRKHPELVPFRSWKQVRQYVDKHDSAKQLEVFVRLVDEHGADTLIEMVGQLTEDATDADLIVATAHKSKGLEWGLVQVGTDFRGPKASLEPGQPTVLPSDEELRLAYVTATRGMRELDLGSLAYVEELRALADEVYAARTGVAPQPATTQAPAAPTLVATPAPASDAGAPTGAPPAPGAFQVLKAVEAQKLATADGTLWWGGRGAGREKALKKPILVRIEIGQRGVVDVKDADTGTHVTSMRTGTPFFAAPATSGPPQNSGAPHEAQAPASSPAAEQPGGESATVSAPAAPVFKVEARPEVGGRRWAVLDAATREVVWVHKDGQALECAYDVRADAENMRDALALAPELRVDAPDQRPAAAGDRRRGEVLPATLGQVTAKVVHDHSQWVKVELRDGTQRIVTLWNPAGADLVEAGQSVYVSGTLGEPATFNGRLETPVEGGTVEGQDAADTRLRRATAARDVSAAPASSATATPAPAAEQTAQALDVPAELLARLRKLPYAQRSTRWAPIDLQPQSDRRVEILLRTGEWDQVAVSNQHNVRDSRGRFHGLEDVLAWRDGTRLATLLDQPKQPGAEAQNAVVQSAAPSTPAQPVSRPPLISRPVQSMLVEELEERANALNAWLDAHTAGRNTRLSVRAVQQRDEIRAELAQRRDKEADAAKAGDWDAFSDELADLTLEPVDLTGTHDVSRDGTPLGTVTLDADGYRFLPAGARTADGTLHDSPQGAAVALARHLAAQAQIPDQTPARQARKPKKAPAVPAPRFLVTAEDGSDASPNMLLKAHLRSVRLDPKAADQLGQRKQTEFCHKHGTEHAGTHLSAGGRLAILTIGAEHYEVRAPDRLTGVGGPWGSRIHSRERANEIAAALESIRDEQGRPFLWDQPPTVSRALQFRDWHGNDLVSAILHALVQRGLDETDGRYAQAYEKRTGQQVEALSLPAPAETAPSPAERDAAMPADDAFFRTIVKKIAEVSGPDGSFWWKGEVNNPHQGAGPRANRLPLKTAVRVRVEESDDEKGASIGWLKVLDADTGEHLDNVRSTSHVLVAAPRDLADEGRRRSAGQRFSSVGQVRSHFVGPATLKGIAGARRSELRRLAKDRELVELTADGQFAIRRSGETFEVIPAGSGLSFTGVLPDLYLTRRVRDGLALTPQPLQSLPTLEQAHVFAERVSGLTDSTGAPVDWSDPALAQQLTSAGIVHMGHQLLRERALLDREHGRPGSPSDAMWQLFEARTDRAPEPDSDHQWADQLKAGDWAWLSTNDGPREILAATQTDYGTALITLEDGTWHVPRNLPVEHPGGAIVRDSAEQPIGMRLDRAWVRDDDVIEFDVDDGLSPAAPAGPVGEPSAGATRVRGRVRATHQHPHGGGERVYLLDATLVTVGGVSPAPTRVLVTAFELPETVYRLSARAALAPQPASSAPPVPRPLPSVVHRGPTEASEVSEASEPVRDTAPDERADVEHGEALRLDLIAVLDDANAPSTPTELTSIDGMPLYVGVKTSPTNGRVLQFGFDPQAPRAAAQFTRADLEGATGDQVLGAVLSRRPGAAMPVGPGQVAPERLREDFLQLLDNPDARNGQPVLHGTMGGALRLYTAVAPDPEHGQVVAFGFDPSAPVARFTRDELLNTSSDNVAAGVQRYGEAHVQAALQSLDILKQLRAGAQARQAGPPTVRADRHAGEAAREYLRQTATVGRTTT</sequence>
<keyword evidence="2 5" id="KW-0378">Hydrolase</keyword>